<dbReference type="STRING" id="1763534.GCA_001831475_01947"/>
<gene>
    <name evidence="1" type="ORF">LPBF_00270</name>
</gene>
<dbReference type="EMBL" id="LVEP01000001">
    <property type="protein sequence ID" value="OCB78855.1"/>
    <property type="molecule type" value="Genomic_DNA"/>
</dbReference>
<dbReference type="InterPro" id="IPR014942">
    <property type="entry name" value="AbiEii"/>
</dbReference>
<keyword evidence="2" id="KW-1185">Reference proteome</keyword>
<protein>
    <submittedName>
        <fullName evidence="1">Uncharacterized protein</fullName>
    </submittedName>
</protein>
<name>A0A1B9EA80_9FLAO</name>
<sequence>MCNYTDSFIQSPIEVDGIRMATIEEIIAMKIDVVQRGGRKKDFWDLHDLLQSYNTNQMLDLYELRYPYTHVVCYNRKTER</sequence>
<comment type="caution">
    <text evidence="1">The sequence shown here is derived from an EMBL/GenBank/DDBJ whole genome shotgun (WGS) entry which is preliminary data.</text>
</comment>
<dbReference type="Pfam" id="PF08843">
    <property type="entry name" value="AbiEii"/>
    <property type="match status" value="1"/>
</dbReference>
<dbReference type="Proteomes" id="UP000093510">
    <property type="component" value="Unassembled WGS sequence"/>
</dbReference>
<proteinExistence type="predicted"/>
<organism evidence="1 2">
    <name type="scientific">Flavobacterium crassostreae</name>
    <dbReference type="NCBI Taxonomy" id="1763534"/>
    <lineage>
        <taxon>Bacteria</taxon>
        <taxon>Pseudomonadati</taxon>
        <taxon>Bacteroidota</taxon>
        <taxon>Flavobacteriia</taxon>
        <taxon>Flavobacteriales</taxon>
        <taxon>Flavobacteriaceae</taxon>
        <taxon>Flavobacterium</taxon>
    </lineage>
</organism>
<reference evidence="1 2" key="1">
    <citation type="submission" date="2016-03" db="EMBL/GenBank/DDBJ databases">
        <authorList>
            <person name="Ploux O."/>
        </authorList>
    </citation>
    <scope>NUCLEOTIDE SEQUENCE [LARGE SCALE GENOMIC DNA]</scope>
    <source>
        <strain evidence="1 2">LPB0076</strain>
    </source>
</reference>
<evidence type="ECO:0000313" key="1">
    <source>
        <dbReference type="EMBL" id="OCB78855.1"/>
    </source>
</evidence>
<dbReference type="RefSeq" id="WP_066330900.1">
    <property type="nucleotide sequence ID" value="NZ_LVEP01000001.1"/>
</dbReference>
<accession>A0A1B9EA80</accession>
<dbReference type="AlphaFoldDB" id="A0A1B9EA80"/>
<evidence type="ECO:0000313" key="2">
    <source>
        <dbReference type="Proteomes" id="UP000093510"/>
    </source>
</evidence>